<keyword evidence="2" id="KW-1185">Reference proteome</keyword>
<gene>
    <name evidence="1" type="ORF">FPCIR_651</name>
</gene>
<organism evidence="1 2">
    <name type="scientific">Fusarium pseudocircinatum</name>
    <dbReference type="NCBI Taxonomy" id="56676"/>
    <lineage>
        <taxon>Eukaryota</taxon>
        <taxon>Fungi</taxon>
        <taxon>Dikarya</taxon>
        <taxon>Ascomycota</taxon>
        <taxon>Pezizomycotina</taxon>
        <taxon>Sordariomycetes</taxon>
        <taxon>Hypocreomycetidae</taxon>
        <taxon>Hypocreales</taxon>
        <taxon>Nectriaceae</taxon>
        <taxon>Fusarium</taxon>
        <taxon>Fusarium fujikuroi species complex</taxon>
    </lineage>
</organism>
<reference evidence="1 2" key="1">
    <citation type="submission" date="2020-05" db="EMBL/GenBank/DDBJ databases">
        <title>Identification and distribution of gene clusters putatively required for synthesis of sphingolipid metabolism inhibitors in phylogenetically diverse species of the filamentous fungus Fusarium.</title>
        <authorList>
            <person name="Kim H.-S."/>
            <person name="Busman M."/>
            <person name="Brown D.W."/>
            <person name="Divon H."/>
            <person name="Uhlig S."/>
            <person name="Proctor R.H."/>
        </authorList>
    </citation>
    <scope>NUCLEOTIDE SEQUENCE [LARGE SCALE GENOMIC DNA]</scope>
    <source>
        <strain evidence="1 2">NRRL 36939</strain>
    </source>
</reference>
<dbReference type="AlphaFoldDB" id="A0A8H5PY56"/>
<dbReference type="Proteomes" id="UP000546213">
    <property type="component" value="Unassembled WGS sequence"/>
</dbReference>
<proteinExistence type="predicted"/>
<dbReference type="OrthoDB" id="4934446at2759"/>
<name>A0A8H5PY56_9HYPO</name>
<evidence type="ECO:0000313" key="1">
    <source>
        <dbReference type="EMBL" id="KAF5604799.1"/>
    </source>
</evidence>
<sequence length="386" mass="43575">MQTFSNSISDEISRGLEKGIRLEWEDVCDFVNPFGDARGRAFNSVWTFDLDKDVLFLTKHHQLCSAPLGLARDRLLTLDDFEMLKSPTETIAVEELGSTPYWDLQPKCDPRKKAFLGRIILDFGHTWRHILRRQVNNVTFMKRVYAVIWILSLDFTIVERTGFDHVGGRGGPYVGVADLPRWDAPDKTVARVGSCWVMLARDVPKGIEMIRQHMKNRASITDSAPSTTRYAILTLRQIIFCNVCDGEIVYTRPEPLFGDTPPSDSAIDLLLRASDLHQAEPTSCRLNYLPVEIQDRIIRQASASSVAAAKLGIELVLGPPFSWTEGRRKIRLEEVLRHRTEASPVESQIFFNGVMSGLSYKCEAAPMRFKVDMSSLPTLPRPVPSP</sequence>
<protein>
    <submittedName>
        <fullName evidence="1">Uncharacterized protein</fullName>
    </submittedName>
</protein>
<evidence type="ECO:0000313" key="2">
    <source>
        <dbReference type="Proteomes" id="UP000546213"/>
    </source>
</evidence>
<accession>A0A8H5PY56</accession>
<comment type="caution">
    <text evidence="1">The sequence shown here is derived from an EMBL/GenBank/DDBJ whole genome shotgun (WGS) entry which is preliminary data.</text>
</comment>
<dbReference type="EMBL" id="JAAOAS010000014">
    <property type="protein sequence ID" value="KAF5604799.1"/>
    <property type="molecule type" value="Genomic_DNA"/>
</dbReference>